<proteinExistence type="predicted"/>
<sequence length="239" mass="27332">MTEQDIIDVEVIEEDDNQLTDEVKHDELFMATLRRAMADVMKLEADADKKLFEEALAKAKKIKGKRTLEIKLPNGEVIASQSETVTEEWVYDFHDKEAFNTWLEKHYPDYFEEKEVEVEQTFTEAPSGIGEVDALLNKGYTSITVKREETQRVPDDAMVNELLDDADIEDNVIYDPELDEEIPGVTGEQNEKVTKSGFRFKKSNNTKRQLVEMALTSGIQITSEDLFKTLELESAKADK</sequence>
<evidence type="ECO:0000313" key="2">
    <source>
        <dbReference type="Proteomes" id="UP001501461"/>
    </source>
</evidence>
<comment type="caution">
    <text evidence="1">The sequence shown here is derived from an EMBL/GenBank/DDBJ whole genome shotgun (WGS) entry which is preliminary data.</text>
</comment>
<dbReference type="RefSeq" id="WP_343958413.1">
    <property type="nucleotide sequence ID" value="NZ_BAAAMN010000046.1"/>
</dbReference>
<name>A0ABP5G7R0_9MICC</name>
<organism evidence="1 2">
    <name type="scientific">Yaniella flava</name>
    <dbReference type="NCBI Taxonomy" id="287930"/>
    <lineage>
        <taxon>Bacteria</taxon>
        <taxon>Bacillati</taxon>
        <taxon>Actinomycetota</taxon>
        <taxon>Actinomycetes</taxon>
        <taxon>Micrococcales</taxon>
        <taxon>Micrococcaceae</taxon>
        <taxon>Yaniella</taxon>
    </lineage>
</organism>
<reference evidence="2" key="1">
    <citation type="journal article" date="2019" name="Int. J. Syst. Evol. Microbiol.">
        <title>The Global Catalogue of Microorganisms (GCM) 10K type strain sequencing project: providing services to taxonomists for standard genome sequencing and annotation.</title>
        <authorList>
            <consortium name="The Broad Institute Genomics Platform"/>
            <consortium name="The Broad Institute Genome Sequencing Center for Infectious Disease"/>
            <person name="Wu L."/>
            <person name="Ma J."/>
        </authorList>
    </citation>
    <scope>NUCLEOTIDE SEQUENCE [LARGE SCALE GENOMIC DNA]</scope>
    <source>
        <strain evidence="2">JCM 13595</strain>
    </source>
</reference>
<accession>A0ABP5G7R0</accession>
<dbReference type="EMBL" id="BAAAMN010000046">
    <property type="protein sequence ID" value="GAA2040518.1"/>
    <property type="molecule type" value="Genomic_DNA"/>
</dbReference>
<gene>
    <name evidence="1" type="ORF">GCM10009720_21170</name>
</gene>
<dbReference type="Proteomes" id="UP001501461">
    <property type="component" value="Unassembled WGS sequence"/>
</dbReference>
<keyword evidence="2" id="KW-1185">Reference proteome</keyword>
<protein>
    <submittedName>
        <fullName evidence="1">Uncharacterized protein</fullName>
    </submittedName>
</protein>
<evidence type="ECO:0000313" key="1">
    <source>
        <dbReference type="EMBL" id="GAA2040518.1"/>
    </source>
</evidence>